<evidence type="ECO:0000256" key="12">
    <source>
        <dbReference type="ARBA" id="ARBA00031636"/>
    </source>
</evidence>
<feature type="transmembrane region" description="Helical" evidence="13">
    <location>
        <begin position="363"/>
        <end position="385"/>
    </location>
</feature>
<dbReference type="Pfam" id="PF01554">
    <property type="entry name" value="MatE"/>
    <property type="match status" value="2"/>
</dbReference>
<dbReference type="InterPro" id="IPR048279">
    <property type="entry name" value="MdtK-like"/>
</dbReference>
<dbReference type="NCBIfam" id="TIGR00797">
    <property type="entry name" value="matE"/>
    <property type="match status" value="1"/>
</dbReference>
<evidence type="ECO:0000256" key="13">
    <source>
        <dbReference type="SAM" id="Phobius"/>
    </source>
</evidence>
<gene>
    <name evidence="14" type="ORF">SAMN02746066_01170</name>
</gene>
<dbReference type="InterPro" id="IPR002528">
    <property type="entry name" value="MATE_fam"/>
</dbReference>
<dbReference type="OrthoDB" id="9780160at2"/>
<feature type="transmembrane region" description="Helical" evidence="13">
    <location>
        <begin position="18"/>
        <end position="41"/>
    </location>
</feature>
<dbReference type="GO" id="GO:0042910">
    <property type="term" value="F:xenobiotic transmembrane transporter activity"/>
    <property type="evidence" value="ECO:0007669"/>
    <property type="project" value="InterPro"/>
</dbReference>
<dbReference type="Proteomes" id="UP000184038">
    <property type="component" value="Unassembled WGS sequence"/>
</dbReference>
<evidence type="ECO:0000256" key="11">
    <source>
        <dbReference type="ARBA" id="ARBA00023136"/>
    </source>
</evidence>
<evidence type="ECO:0000256" key="3">
    <source>
        <dbReference type="ARBA" id="ARBA00010199"/>
    </source>
</evidence>
<keyword evidence="6" id="KW-0050">Antiport</keyword>
<keyword evidence="15" id="KW-1185">Reference proteome</keyword>
<dbReference type="PANTHER" id="PTHR43298">
    <property type="entry name" value="MULTIDRUG RESISTANCE PROTEIN NORM-RELATED"/>
    <property type="match status" value="1"/>
</dbReference>
<evidence type="ECO:0000256" key="2">
    <source>
        <dbReference type="ARBA" id="ARBA00004651"/>
    </source>
</evidence>
<evidence type="ECO:0000256" key="8">
    <source>
        <dbReference type="ARBA" id="ARBA00022692"/>
    </source>
</evidence>
<feature type="transmembrane region" description="Helical" evidence="13">
    <location>
        <begin position="288"/>
        <end position="309"/>
    </location>
</feature>
<keyword evidence="11 13" id="KW-0472">Membrane</keyword>
<feature type="transmembrane region" description="Helical" evidence="13">
    <location>
        <begin position="200"/>
        <end position="221"/>
    </location>
</feature>
<keyword evidence="8 13" id="KW-0812">Transmembrane</keyword>
<evidence type="ECO:0000256" key="1">
    <source>
        <dbReference type="ARBA" id="ARBA00003408"/>
    </source>
</evidence>
<feature type="transmembrane region" description="Helical" evidence="13">
    <location>
        <begin position="136"/>
        <end position="158"/>
    </location>
</feature>
<keyword evidence="9 13" id="KW-1133">Transmembrane helix</keyword>
<dbReference type="EMBL" id="FRCP01000007">
    <property type="protein sequence ID" value="SHM20785.1"/>
    <property type="molecule type" value="Genomic_DNA"/>
</dbReference>
<evidence type="ECO:0000256" key="4">
    <source>
        <dbReference type="ARBA" id="ARBA00020268"/>
    </source>
</evidence>
<protein>
    <recommendedName>
        <fullName evidence="4">Probable multidrug resistance protein NorM</fullName>
    </recommendedName>
    <alternativeName>
        <fullName evidence="12">Multidrug-efflux transporter</fullName>
    </alternativeName>
</protein>
<feature type="transmembrane region" description="Helical" evidence="13">
    <location>
        <begin position="422"/>
        <end position="440"/>
    </location>
</feature>
<dbReference type="STRING" id="1120996.SAMN02746066_01170"/>
<reference evidence="14 15" key="1">
    <citation type="submission" date="2016-11" db="EMBL/GenBank/DDBJ databases">
        <authorList>
            <person name="Jaros S."/>
            <person name="Januszkiewicz K."/>
            <person name="Wedrychowicz H."/>
        </authorList>
    </citation>
    <scope>NUCLEOTIDE SEQUENCE [LARGE SCALE GENOMIC DNA]</scope>
    <source>
        <strain evidence="14 15">DSM 15930</strain>
    </source>
</reference>
<dbReference type="RefSeq" id="WP_073284444.1">
    <property type="nucleotide sequence ID" value="NZ_FRCP01000007.1"/>
</dbReference>
<feature type="transmembrane region" description="Helical" evidence="13">
    <location>
        <begin position="330"/>
        <end position="351"/>
    </location>
</feature>
<evidence type="ECO:0000256" key="5">
    <source>
        <dbReference type="ARBA" id="ARBA00022448"/>
    </source>
</evidence>
<accession>A0A1M7GX11</accession>
<organism evidence="14 15">
    <name type="scientific">Anaerosporobacter mobilis DSM 15930</name>
    <dbReference type="NCBI Taxonomy" id="1120996"/>
    <lineage>
        <taxon>Bacteria</taxon>
        <taxon>Bacillati</taxon>
        <taxon>Bacillota</taxon>
        <taxon>Clostridia</taxon>
        <taxon>Lachnospirales</taxon>
        <taxon>Lachnospiraceae</taxon>
        <taxon>Anaerosporobacter</taxon>
    </lineage>
</organism>
<feature type="transmembrane region" description="Helical" evidence="13">
    <location>
        <begin position="244"/>
        <end position="268"/>
    </location>
</feature>
<dbReference type="PANTHER" id="PTHR43298:SF2">
    <property type="entry name" value="FMN_FAD EXPORTER YEEO-RELATED"/>
    <property type="match status" value="1"/>
</dbReference>
<keyword evidence="10" id="KW-0406">Ion transport</keyword>
<evidence type="ECO:0000256" key="6">
    <source>
        <dbReference type="ARBA" id="ARBA00022449"/>
    </source>
</evidence>
<evidence type="ECO:0000256" key="10">
    <source>
        <dbReference type="ARBA" id="ARBA00023065"/>
    </source>
</evidence>
<name>A0A1M7GX11_9FIRM</name>
<dbReference type="AlphaFoldDB" id="A0A1M7GX11"/>
<dbReference type="GO" id="GO:0015297">
    <property type="term" value="F:antiporter activity"/>
    <property type="evidence" value="ECO:0007669"/>
    <property type="project" value="UniProtKB-KW"/>
</dbReference>
<evidence type="ECO:0000313" key="14">
    <source>
        <dbReference type="EMBL" id="SHM20785.1"/>
    </source>
</evidence>
<evidence type="ECO:0000256" key="9">
    <source>
        <dbReference type="ARBA" id="ARBA00022989"/>
    </source>
</evidence>
<dbReference type="GO" id="GO:0006811">
    <property type="term" value="P:monoatomic ion transport"/>
    <property type="evidence" value="ECO:0007669"/>
    <property type="project" value="UniProtKB-KW"/>
</dbReference>
<comment type="function">
    <text evidence="1">Multidrug efflux pump.</text>
</comment>
<dbReference type="GO" id="GO:0005886">
    <property type="term" value="C:plasma membrane"/>
    <property type="evidence" value="ECO:0007669"/>
    <property type="project" value="UniProtKB-SubCell"/>
</dbReference>
<keyword evidence="5" id="KW-0813">Transport</keyword>
<comment type="subcellular location">
    <subcellularLocation>
        <location evidence="2">Cell membrane</location>
        <topology evidence="2">Multi-pass membrane protein</topology>
    </subcellularLocation>
</comment>
<feature type="transmembrane region" description="Helical" evidence="13">
    <location>
        <begin position="165"/>
        <end position="188"/>
    </location>
</feature>
<comment type="similarity">
    <text evidence="3">Belongs to the multi antimicrobial extrusion (MATE) (TC 2.A.66.1) family.</text>
</comment>
<dbReference type="PIRSF" id="PIRSF006603">
    <property type="entry name" value="DinF"/>
    <property type="match status" value="1"/>
</dbReference>
<keyword evidence="7" id="KW-1003">Cell membrane</keyword>
<sequence>MTQITTTTNETKEFFQGILIIGIPVIIQNLINSLVNMTAVFMVGSLGEVAITSTSLGNSWFFVYILLCGGITAAGSIFISQHWGNKEIDKVHQYMGIMIIGVAILAAIMGTCSILFSDTIIRIYSSDPSVIKIGASYIRIIGYSYFFTAFTNVFVATLRSTQISFVPMIGTILSLLCNLLLNYCLIFGNVGMPRLGVNGAAIATVIARIIEFLFIVGYTYSKKLAVAVHPKRFFHIEYQTVKQYFRYGSFIILGEAIYGIGNSIYNIAYKYTGTESQAALQIVNSIKSMALVLSIGVGNSASVIIGNLLGQNQLEKAKRFCKKYLIFTPVVAAAVAVILVLFAPMILHMFQISQSSQSYAQKMLYILAFELPFRAINFTIIVGILRAGGDSTYCFKANFCGTWLFGLPMAFLGAVVLKAPVYIVFLMVTADEIGKFFICFPRTIKYKWMRNLTQNI</sequence>
<evidence type="ECO:0000313" key="15">
    <source>
        <dbReference type="Proteomes" id="UP000184038"/>
    </source>
</evidence>
<evidence type="ECO:0000256" key="7">
    <source>
        <dbReference type="ARBA" id="ARBA00022475"/>
    </source>
</evidence>
<dbReference type="InterPro" id="IPR050222">
    <property type="entry name" value="MATE_MdtK"/>
</dbReference>
<feature type="transmembrane region" description="Helical" evidence="13">
    <location>
        <begin position="397"/>
        <end position="416"/>
    </location>
</feature>
<feature type="transmembrane region" description="Helical" evidence="13">
    <location>
        <begin position="91"/>
        <end position="116"/>
    </location>
</feature>
<feature type="transmembrane region" description="Helical" evidence="13">
    <location>
        <begin position="61"/>
        <end position="79"/>
    </location>
</feature>
<proteinExistence type="inferred from homology"/>